<dbReference type="Gene3D" id="3.20.20.150">
    <property type="entry name" value="Divalent-metal-dependent TIM barrel enzymes"/>
    <property type="match status" value="1"/>
</dbReference>
<dbReference type="RefSeq" id="WP_242873174.1">
    <property type="nucleotide sequence ID" value="NZ_FQXL01000014.1"/>
</dbReference>
<dbReference type="InterPro" id="IPR050312">
    <property type="entry name" value="IolE/XylAMocC-like"/>
</dbReference>
<accession>A0A161YEU5</accession>
<evidence type="ECO:0000259" key="1">
    <source>
        <dbReference type="Pfam" id="PF01261"/>
    </source>
</evidence>
<keyword evidence="2" id="KW-0456">Lyase</keyword>
<proteinExistence type="predicted"/>
<dbReference type="AlphaFoldDB" id="A0A161YEU5"/>
<keyword evidence="3" id="KW-1185">Reference proteome</keyword>
<dbReference type="PANTHER" id="PTHR12110:SF41">
    <property type="entry name" value="INOSOSE DEHYDRATASE"/>
    <property type="match status" value="1"/>
</dbReference>
<dbReference type="GO" id="GO:0050114">
    <property type="term" value="F:myo-inosose-2 dehydratase activity"/>
    <property type="evidence" value="ECO:0007669"/>
    <property type="project" value="UniProtKB-EC"/>
</dbReference>
<gene>
    <name evidence="2" type="primary">iolE_2</name>
    <name evidence="2" type="ORF">CLMAG_61770</name>
</gene>
<reference evidence="2 3" key="1">
    <citation type="submission" date="2016-04" db="EMBL/GenBank/DDBJ databases">
        <title>Genome sequence of Clostridium magnum DSM 2767.</title>
        <authorList>
            <person name="Poehlein A."/>
            <person name="Uhlig R."/>
            <person name="Fischer R."/>
            <person name="Bahl H."/>
            <person name="Daniel R."/>
        </authorList>
    </citation>
    <scope>NUCLEOTIDE SEQUENCE [LARGE SCALE GENOMIC DNA]</scope>
    <source>
        <strain evidence="2 3">DSM 2767</strain>
    </source>
</reference>
<dbReference type="InterPro" id="IPR013022">
    <property type="entry name" value="Xyl_isomerase-like_TIM-brl"/>
</dbReference>
<comment type="caution">
    <text evidence="2">The sequence shown here is derived from an EMBL/GenBank/DDBJ whole genome shotgun (WGS) entry which is preliminary data.</text>
</comment>
<feature type="domain" description="Xylose isomerase-like TIM barrel" evidence="1">
    <location>
        <begin position="40"/>
        <end position="268"/>
    </location>
</feature>
<protein>
    <submittedName>
        <fullName evidence="2">Inosose dehydratase</fullName>
        <ecNumber evidence="2">4.2.1.44</ecNumber>
    </submittedName>
</protein>
<evidence type="ECO:0000313" key="3">
    <source>
        <dbReference type="Proteomes" id="UP000076603"/>
    </source>
</evidence>
<dbReference type="STRING" id="1121326.CLMAG_61770"/>
<dbReference type="Proteomes" id="UP000076603">
    <property type="component" value="Unassembled WGS sequence"/>
</dbReference>
<dbReference type="InterPro" id="IPR036237">
    <property type="entry name" value="Xyl_isomerase-like_sf"/>
</dbReference>
<dbReference type="Pfam" id="PF01261">
    <property type="entry name" value="AP_endonuc_2"/>
    <property type="match status" value="1"/>
</dbReference>
<evidence type="ECO:0000313" key="2">
    <source>
        <dbReference type="EMBL" id="KZL88522.1"/>
    </source>
</evidence>
<dbReference type="PATRIC" id="fig|1121326.3.peg.6243"/>
<dbReference type="EMBL" id="LWAE01000017">
    <property type="protein sequence ID" value="KZL88522.1"/>
    <property type="molecule type" value="Genomic_DNA"/>
</dbReference>
<name>A0A161YEU5_9CLOT</name>
<dbReference type="EC" id="4.2.1.44" evidence="2"/>
<organism evidence="2 3">
    <name type="scientific">Clostridium magnum DSM 2767</name>
    <dbReference type="NCBI Taxonomy" id="1121326"/>
    <lineage>
        <taxon>Bacteria</taxon>
        <taxon>Bacillati</taxon>
        <taxon>Bacillota</taxon>
        <taxon>Clostridia</taxon>
        <taxon>Eubacteriales</taxon>
        <taxon>Clostridiaceae</taxon>
        <taxon>Clostridium</taxon>
    </lineage>
</organism>
<sequence>MIKLGYMTNAFGALVGAGGGVTSVKDIRYVTMCDDEEAIKIIKSKGYSAIELFDGNLSNYEGDPEKFKQLLNKYDIDLLGVYVGANFIYKDALEDELFRIDKIAALAAKFGAKHIVLGGGAIRATGILDSDYDLLAAGLDKANEIVKKHGLIASYHPHLGSMGQSPEQINKIFSLTDIPFCPDIAHLVAGGSDPIELLTKYFDRIKYVHLKDLKDGAFVPLGKGDIDIRKIVELLKEKNYSGDWLVEIDGYSGSPVEACETSYNFLKEIL</sequence>
<dbReference type="SUPFAM" id="SSF51658">
    <property type="entry name" value="Xylose isomerase-like"/>
    <property type="match status" value="1"/>
</dbReference>
<dbReference type="PANTHER" id="PTHR12110">
    <property type="entry name" value="HYDROXYPYRUVATE ISOMERASE"/>
    <property type="match status" value="1"/>
</dbReference>